<dbReference type="InterPro" id="IPR036390">
    <property type="entry name" value="WH_DNA-bd_sf"/>
</dbReference>
<dbReference type="PROSITE" id="PS50931">
    <property type="entry name" value="HTH_LYSR"/>
    <property type="match status" value="1"/>
</dbReference>
<evidence type="ECO:0000313" key="7">
    <source>
        <dbReference type="EMBL" id="MDD0815535.1"/>
    </source>
</evidence>
<evidence type="ECO:0000259" key="6">
    <source>
        <dbReference type="PROSITE" id="PS50931"/>
    </source>
</evidence>
<dbReference type="InterPro" id="IPR005119">
    <property type="entry name" value="LysR_subst-bd"/>
</dbReference>
<keyword evidence="3" id="KW-0238">DNA-binding</keyword>
<evidence type="ECO:0000256" key="5">
    <source>
        <dbReference type="SAM" id="MobiDB-lite"/>
    </source>
</evidence>
<evidence type="ECO:0000256" key="3">
    <source>
        <dbReference type="ARBA" id="ARBA00023125"/>
    </source>
</evidence>
<comment type="caution">
    <text evidence="7">The sequence shown here is derived from an EMBL/GenBank/DDBJ whole genome shotgun (WGS) entry which is preliminary data.</text>
</comment>
<dbReference type="SUPFAM" id="SSF46785">
    <property type="entry name" value="Winged helix' DNA-binding domain"/>
    <property type="match status" value="1"/>
</dbReference>
<comment type="similarity">
    <text evidence="1">Belongs to the LysR transcriptional regulatory family.</text>
</comment>
<dbReference type="EMBL" id="JAQSIO010000004">
    <property type="protein sequence ID" value="MDD0815535.1"/>
    <property type="molecule type" value="Genomic_DNA"/>
</dbReference>
<gene>
    <name evidence="7" type="ORF">PSQ39_12940</name>
</gene>
<dbReference type="InterPro" id="IPR050950">
    <property type="entry name" value="HTH-type_LysR_regulators"/>
</dbReference>
<keyword evidence="4" id="KW-0804">Transcription</keyword>
<accession>A0ABT5MJZ9</accession>
<evidence type="ECO:0000256" key="1">
    <source>
        <dbReference type="ARBA" id="ARBA00009437"/>
    </source>
</evidence>
<dbReference type="Pfam" id="PF00126">
    <property type="entry name" value="HTH_1"/>
    <property type="match status" value="1"/>
</dbReference>
<evidence type="ECO:0000256" key="2">
    <source>
        <dbReference type="ARBA" id="ARBA00023015"/>
    </source>
</evidence>
<feature type="compositionally biased region" description="Low complexity" evidence="5">
    <location>
        <begin position="318"/>
        <end position="347"/>
    </location>
</feature>
<dbReference type="PANTHER" id="PTHR30419:SF2">
    <property type="entry name" value="LYSR FAMILY TRANSCRIPTIONAL REGULATOR"/>
    <property type="match status" value="1"/>
</dbReference>
<feature type="region of interest" description="Disordered" evidence="5">
    <location>
        <begin position="305"/>
        <end position="347"/>
    </location>
</feature>
<dbReference type="Proteomes" id="UP001528672">
    <property type="component" value="Unassembled WGS sequence"/>
</dbReference>
<protein>
    <submittedName>
        <fullName evidence="7">LysR family transcriptional regulator</fullName>
    </submittedName>
</protein>
<sequence>MKSSERNFARRIDLTSLQLFVAVCELGSIGKAAEREFIAASAVSKRLSDLEATVDTQLLYRHSRGVRLTPAGESLLHHARTVLYGLEKMQGELSEYADGVRGHVRIHANISAIVQFLPEDLGAFTREHEQIKIDLEEHLSPDVMQAVSEGAADLGICHVRDSASIGTPLQTLPYREDRLVLVLPHEHPLAGQTEASFADVLDHDIVGLHANSSISLAMQQAAAAAGRPLKLRIQVTGLDAMYRMIDNGLGVGVLPDRAFALMQGVGQLQAVRLTDEWAHRELRIVARDFQALPMTARLLAEHLRASQPPRQPEPLQRATAITDTAAASAPPNVAPNNAPARAQALPA</sequence>
<evidence type="ECO:0000256" key="4">
    <source>
        <dbReference type="ARBA" id="ARBA00023163"/>
    </source>
</evidence>
<feature type="domain" description="HTH lysR-type" evidence="6">
    <location>
        <begin position="12"/>
        <end position="69"/>
    </location>
</feature>
<evidence type="ECO:0000313" key="8">
    <source>
        <dbReference type="Proteomes" id="UP001528672"/>
    </source>
</evidence>
<keyword evidence="2" id="KW-0805">Transcription regulation</keyword>
<reference evidence="7 8" key="1">
    <citation type="submission" date="2023-02" db="EMBL/GenBank/DDBJ databases">
        <title>Bacterial whole genome sequence for Curvibacter sp. HBC28.</title>
        <authorList>
            <person name="Le V."/>
            <person name="Ko S.-R."/>
            <person name="Ahn C.-Y."/>
            <person name="Oh H.-M."/>
        </authorList>
    </citation>
    <scope>NUCLEOTIDE SEQUENCE [LARGE SCALE GENOMIC DNA]</scope>
    <source>
        <strain evidence="7 8">HBC28</strain>
    </source>
</reference>
<dbReference type="Gene3D" id="3.40.190.290">
    <property type="match status" value="1"/>
</dbReference>
<dbReference type="PANTHER" id="PTHR30419">
    <property type="entry name" value="HTH-TYPE TRANSCRIPTIONAL REGULATOR YBHD"/>
    <property type="match status" value="1"/>
</dbReference>
<organism evidence="7 8">
    <name type="scientific">Curvibacter microcysteis</name>
    <dbReference type="NCBI Taxonomy" id="3026419"/>
    <lineage>
        <taxon>Bacteria</taxon>
        <taxon>Pseudomonadati</taxon>
        <taxon>Pseudomonadota</taxon>
        <taxon>Betaproteobacteria</taxon>
        <taxon>Burkholderiales</taxon>
        <taxon>Comamonadaceae</taxon>
        <taxon>Curvibacter</taxon>
    </lineage>
</organism>
<dbReference type="RefSeq" id="WP_273927225.1">
    <property type="nucleotide sequence ID" value="NZ_JAQSIO010000004.1"/>
</dbReference>
<dbReference type="CDD" id="cd08421">
    <property type="entry name" value="PBP2_LTTR_like_1"/>
    <property type="match status" value="1"/>
</dbReference>
<dbReference type="SUPFAM" id="SSF53850">
    <property type="entry name" value="Periplasmic binding protein-like II"/>
    <property type="match status" value="1"/>
</dbReference>
<dbReference type="InterPro" id="IPR000847">
    <property type="entry name" value="LysR_HTH_N"/>
</dbReference>
<name>A0ABT5MJZ9_9BURK</name>
<proteinExistence type="inferred from homology"/>
<keyword evidence="8" id="KW-1185">Reference proteome</keyword>
<dbReference type="Gene3D" id="1.10.10.10">
    <property type="entry name" value="Winged helix-like DNA-binding domain superfamily/Winged helix DNA-binding domain"/>
    <property type="match status" value="1"/>
</dbReference>
<dbReference type="InterPro" id="IPR036388">
    <property type="entry name" value="WH-like_DNA-bd_sf"/>
</dbReference>
<dbReference type="Pfam" id="PF03466">
    <property type="entry name" value="LysR_substrate"/>
    <property type="match status" value="1"/>
</dbReference>